<dbReference type="Pfam" id="PF00005">
    <property type="entry name" value="ABC_tran"/>
    <property type="match status" value="1"/>
</dbReference>
<dbReference type="AlphaFoldDB" id="A0A0M9DGG7"/>
<dbReference type="PANTHER" id="PTHR42711:SF5">
    <property type="entry name" value="ABC TRANSPORTER ATP-BINDING PROTEIN NATA"/>
    <property type="match status" value="1"/>
</dbReference>
<comment type="similarity">
    <text evidence="1">Belongs to the ABC transporter superfamily.</text>
</comment>
<dbReference type="PANTHER" id="PTHR42711">
    <property type="entry name" value="ABC TRANSPORTER ATP-BINDING PROTEIN"/>
    <property type="match status" value="1"/>
</dbReference>
<comment type="caution">
    <text evidence="6">The sequence shown here is derived from an EMBL/GenBank/DDBJ whole genome shotgun (WGS) entry which is preliminary data.</text>
</comment>
<dbReference type="SUPFAM" id="SSF52540">
    <property type="entry name" value="P-loop containing nucleoside triphosphate hydrolases"/>
    <property type="match status" value="1"/>
</dbReference>
<dbReference type="GO" id="GO:0016887">
    <property type="term" value="F:ATP hydrolysis activity"/>
    <property type="evidence" value="ECO:0007669"/>
    <property type="project" value="InterPro"/>
</dbReference>
<keyword evidence="2" id="KW-0813">Transport</keyword>
<evidence type="ECO:0000313" key="7">
    <source>
        <dbReference type="Proteomes" id="UP000037977"/>
    </source>
</evidence>
<evidence type="ECO:0000256" key="4">
    <source>
        <dbReference type="ARBA" id="ARBA00022840"/>
    </source>
</evidence>
<evidence type="ECO:0000259" key="5">
    <source>
        <dbReference type="PROSITE" id="PS50893"/>
    </source>
</evidence>
<dbReference type="EMBL" id="LGCI01000011">
    <property type="protein sequence ID" value="KOY80379.1"/>
    <property type="molecule type" value="Genomic_DNA"/>
</dbReference>
<dbReference type="InterPro" id="IPR003593">
    <property type="entry name" value="AAA+_ATPase"/>
</dbReference>
<dbReference type="PROSITE" id="PS50893">
    <property type="entry name" value="ABC_TRANSPORTER_2"/>
    <property type="match status" value="1"/>
</dbReference>
<keyword evidence="3" id="KW-0547">Nucleotide-binding</keyword>
<dbReference type="Proteomes" id="UP000037977">
    <property type="component" value="Unassembled WGS sequence"/>
</dbReference>
<sequence length="312" mass="35422">MLKPVYELENVTLYYKKGKFKANDDISLTIYQGEIIGILGPNGAGKTTLIKQMIGQLAPTRGSVKFRGYEVSRHVKDVIQQIAYYSQETFALSFLKTKEALYFTGRLKGLSKKEAKQQTDAILQRLGMYEYRDKILSKLSGGQRRLISFGTTLIGQASVMILDEPTNELDPLKRKLVWDIIRELNQKGTTIILVTHNILEAEKVVHRVAVVDHGKLLALDHIENLKKRVDQRMRVEIYAQEAAVQKIRDRLKAFGNVEIVEDAKLTMALEKSAVRTVIDIIQDESLNINQYSLLPPSLEDVYSMLQKQRGGE</sequence>
<dbReference type="GO" id="GO:0005524">
    <property type="term" value="F:ATP binding"/>
    <property type="evidence" value="ECO:0007669"/>
    <property type="project" value="UniProtKB-KW"/>
</dbReference>
<dbReference type="RefSeq" id="WP_053996880.1">
    <property type="nucleotide sequence ID" value="NZ_CP065643.1"/>
</dbReference>
<feature type="domain" description="ABC transporter" evidence="5">
    <location>
        <begin position="6"/>
        <end position="238"/>
    </location>
</feature>
<dbReference type="SMART" id="SM00382">
    <property type="entry name" value="AAA"/>
    <property type="match status" value="1"/>
</dbReference>
<dbReference type="InterPro" id="IPR017871">
    <property type="entry name" value="ABC_transporter-like_CS"/>
</dbReference>
<accession>A0A0M9DGG7</accession>
<dbReference type="InterPro" id="IPR003439">
    <property type="entry name" value="ABC_transporter-like_ATP-bd"/>
</dbReference>
<dbReference type="PATRIC" id="fig|33935.3.peg.4511"/>
<name>A0A0M9DGG7_9BACI</name>
<dbReference type="PROSITE" id="PS00211">
    <property type="entry name" value="ABC_TRANSPORTER_1"/>
    <property type="match status" value="1"/>
</dbReference>
<gene>
    <name evidence="6" type="ORF">ADM90_21330</name>
</gene>
<dbReference type="InterPro" id="IPR050763">
    <property type="entry name" value="ABC_transporter_ATP-binding"/>
</dbReference>
<dbReference type="InterPro" id="IPR027417">
    <property type="entry name" value="P-loop_NTPase"/>
</dbReference>
<evidence type="ECO:0000256" key="2">
    <source>
        <dbReference type="ARBA" id="ARBA00022448"/>
    </source>
</evidence>
<keyword evidence="7" id="KW-1185">Reference proteome</keyword>
<dbReference type="OrthoDB" id="9776369at2"/>
<reference evidence="6 7" key="1">
    <citation type="submission" date="2015-07" db="EMBL/GenBank/DDBJ databases">
        <title>Genome sequencing project for genomic taxonomy and phylogenomics of Bacillus-like bacteria.</title>
        <authorList>
            <person name="Liu B."/>
            <person name="Wang J."/>
            <person name="Zhu Y."/>
            <person name="Liu G."/>
            <person name="Chen Q."/>
            <person name="Chen Z."/>
            <person name="Che J."/>
            <person name="Ge C."/>
            <person name="Shi H."/>
            <person name="Pan Z."/>
            <person name="Liu X."/>
        </authorList>
    </citation>
    <scope>NUCLEOTIDE SEQUENCE [LARGE SCALE GENOMIC DNA]</scope>
    <source>
        <strain evidence="6 7">DSM 54</strain>
    </source>
</reference>
<dbReference type="Gene3D" id="3.40.50.300">
    <property type="entry name" value="P-loop containing nucleotide triphosphate hydrolases"/>
    <property type="match status" value="1"/>
</dbReference>
<protein>
    <submittedName>
        <fullName evidence="6">ABC transporter</fullName>
    </submittedName>
</protein>
<proteinExistence type="inferred from homology"/>
<evidence type="ECO:0000256" key="1">
    <source>
        <dbReference type="ARBA" id="ARBA00005417"/>
    </source>
</evidence>
<keyword evidence="4" id="KW-0067">ATP-binding</keyword>
<evidence type="ECO:0000313" key="6">
    <source>
        <dbReference type="EMBL" id="KOY80379.1"/>
    </source>
</evidence>
<dbReference type="STRING" id="33935.ADM90_21330"/>
<organism evidence="6 7">
    <name type="scientific">Lysinibacillus macroides</name>
    <dbReference type="NCBI Taxonomy" id="33935"/>
    <lineage>
        <taxon>Bacteria</taxon>
        <taxon>Bacillati</taxon>
        <taxon>Bacillota</taxon>
        <taxon>Bacilli</taxon>
        <taxon>Bacillales</taxon>
        <taxon>Bacillaceae</taxon>
        <taxon>Lysinibacillus</taxon>
    </lineage>
</organism>
<evidence type="ECO:0000256" key="3">
    <source>
        <dbReference type="ARBA" id="ARBA00022741"/>
    </source>
</evidence>